<feature type="coiled-coil region" evidence="1">
    <location>
        <begin position="19"/>
        <end position="60"/>
    </location>
</feature>
<gene>
    <name evidence="3" type="ORF">CAMP_LOCUS5782</name>
</gene>
<evidence type="ECO:0000313" key="3">
    <source>
        <dbReference type="EMBL" id="CAI5443145.1"/>
    </source>
</evidence>
<evidence type="ECO:0000256" key="2">
    <source>
        <dbReference type="SAM" id="MobiDB-lite"/>
    </source>
</evidence>
<dbReference type="EMBL" id="CANHGI010000002">
    <property type="protein sequence ID" value="CAI5443145.1"/>
    <property type="molecule type" value="Genomic_DNA"/>
</dbReference>
<feature type="region of interest" description="Disordered" evidence="2">
    <location>
        <begin position="132"/>
        <end position="178"/>
    </location>
</feature>
<keyword evidence="4" id="KW-1185">Reference proteome</keyword>
<evidence type="ECO:0000313" key="4">
    <source>
        <dbReference type="Proteomes" id="UP001152747"/>
    </source>
</evidence>
<protein>
    <submittedName>
        <fullName evidence="3">Uncharacterized protein</fullName>
    </submittedName>
</protein>
<keyword evidence="1" id="KW-0175">Coiled coil</keyword>
<comment type="caution">
    <text evidence="3">The sequence shown here is derived from an EMBL/GenBank/DDBJ whole genome shotgun (WGS) entry which is preliminary data.</text>
</comment>
<feature type="compositionally biased region" description="Basic and acidic residues" evidence="2">
    <location>
        <begin position="166"/>
        <end position="178"/>
    </location>
</feature>
<reference evidence="3" key="1">
    <citation type="submission" date="2022-11" db="EMBL/GenBank/DDBJ databases">
        <authorList>
            <person name="Kikuchi T."/>
        </authorList>
    </citation>
    <scope>NUCLEOTIDE SEQUENCE</scope>
    <source>
        <strain evidence="3">PS1010</strain>
    </source>
</reference>
<organism evidence="3 4">
    <name type="scientific">Caenorhabditis angaria</name>
    <dbReference type="NCBI Taxonomy" id="860376"/>
    <lineage>
        <taxon>Eukaryota</taxon>
        <taxon>Metazoa</taxon>
        <taxon>Ecdysozoa</taxon>
        <taxon>Nematoda</taxon>
        <taxon>Chromadorea</taxon>
        <taxon>Rhabditida</taxon>
        <taxon>Rhabditina</taxon>
        <taxon>Rhabditomorpha</taxon>
        <taxon>Rhabditoidea</taxon>
        <taxon>Rhabditidae</taxon>
        <taxon>Peloderinae</taxon>
        <taxon>Caenorhabditis</taxon>
    </lineage>
</organism>
<sequence>MPICAQHFIEGYTRFRRETKVKEEHIEEIMKKIKEFEKKMEEEENIENGLEKRIEEIKSKSQNSVLSIGKFSQKINFISKEIQHENYGANFLENTYNELYLNKKEDLLEIVRNTSDENDYDPSQDLGIENLMNEEEDDDDDLEEESEDQDEESSEEEEESEESDEIEKYIRDRLNQEFSDDSRQIFPERRFLRRENDFR</sequence>
<proteinExistence type="predicted"/>
<feature type="compositionally biased region" description="Acidic residues" evidence="2">
    <location>
        <begin position="132"/>
        <end position="165"/>
    </location>
</feature>
<accession>A0A9P1IEE0</accession>
<dbReference type="AlphaFoldDB" id="A0A9P1IEE0"/>
<dbReference type="Proteomes" id="UP001152747">
    <property type="component" value="Unassembled WGS sequence"/>
</dbReference>
<name>A0A9P1IEE0_9PELO</name>
<evidence type="ECO:0000256" key="1">
    <source>
        <dbReference type="SAM" id="Coils"/>
    </source>
</evidence>